<feature type="domain" description="OmpA-like" evidence="10">
    <location>
        <begin position="124"/>
        <end position="244"/>
    </location>
</feature>
<dbReference type="AlphaFoldDB" id="A0A7X0JWC7"/>
<dbReference type="PROSITE" id="PS51123">
    <property type="entry name" value="OMPA_2"/>
    <property type="match status" value="1"/>
</dbReference>
<reference evidence="11 12" key="1">
    <citation type="submission" date="2020-08" db="EMBL/GenBank/DDBJ databases">
        <title>Genomic Encyclopedia of Type Strains, Phase IV (KMG-IV): sequencing the most valuable type-strain genomes for metagenomic binning, comparative biology and taxonomic classification.</title>
        <authorList>
            <person name="Goeker M."/>
        </authorList>
    </citation>
    <scope>NUCLEOTIDE SEQUENCE [LARGE SCALE GENOMIC DNA]</scope>
    <source>
        <strain evidence="11 12">DSM 22368</strain>
    </source>
</reference>
<dbReference type="PANTHER" id="PTHR30329">
    <property type="entry name" value="STATOR ELEMENT OF FLAGELLAR MOTOR COMPLEX"/>
    <property type="match status" value="1"/>
</dbReference>
<keyword evidence="6 7" id="KW-0472">Membrane</keyword>
<comment type="similarity">
    <text evidence="2">Belongs to the MotB family.</text>
</comment>
<dbReference type="InterPro" id="IPR036737">
    <property type="entry name" value="OmpA-like_sf"/>
</dbReference>
<evidence type="ECO:0000256" key="8">
    <source>
        <dbReference type="SAM" id="MobiDB-lite"/>
    </source>
</evidence>
<dbReference type="InParanoid" id="A0A7X0JWC7"/>
<keyword evidence="3" id="KW-1003">Cell membrane</keyword>
<dbReference type="CDD" id="cd07185">
    <property type="entry name" value="OmpA_C-like"/>
    <property type="match status" value="1"/>
</dbReference>
<evidence type="ECO:0000256" key="4">
    <source>
        <dbReference type="ARBA" id="ARBA00022692"/>
    </source>
</evidence>
<comment type="subcellular location">
    <subcellularLocation>
        <location evidence="1">Cell membrane</location>
        <topology evidence="1">Single-pass membrane protein</topology>
    </subcellularLocation>
</comment>
<accession>A0A7X0JWC7</accession>
<evidence type="ECO:0000313" key="11">
    <source>
        <dbReference type="EMBL" id="MBB6523449.1"/>
    </source>
</evidence>
<dbReference type="InterPro" id="IPR025713">
    <property type="entry name" value="MotB-like_N_dom"/>
</dbReference>
<comment type="caution">
    <text evidence="11">The sequence shown here is derived from an EMBL/GenBank/DDBJ whole genome shotgun (WGS) entry which is preliminary data.</text>
</comment>
<dbReference type="Proteomes" id="UP000528457">
    <property type="component" value="Unassembled WGS sequence"/>
</dbReference>
<dbReference type="Pfam" id="PF13677">
    <property type="entry name" value="MotB_plug"/>
    <property type="match status" value="1"/>
</dbReference>
<dbReference type="EMBL" id="JACHHT010000003">
    <property type="protein sequence ID" value="MBB6523449.1"/>
    <property type="molecule type" value="Genomic_DNA"/>
</dbReference>
<name>A0A7X0JWC7_9GAMM</name>
<evidence type="ECO:0000313" key="12">
    <source>
        <dbReference type="Proteomes" id="UP000528457"/>
    </source>
</evidence>
<protein>
    <submittedName>
        <fullName evidence="11">Chemotaxis protein MotB</fullName>
    </submittedName>
</protein>
<dbReference type="PRINTS" id="PR01023">
    <property type="entry name" value="NAFLGMOTY"/>
</dbReference>
<dbReference type="PANTHER" id="PTHR30329:SF20">
    <property type="entry name" value="EXPORTED PROTEIN"/>
    <property type="match status" value="1"/>
</dbReference>
<evidence type="ECO:0000256" key="3">
    <source>
        <dbReference type="ARBA" id="ARBA00022475"/>
    </source>
</evidence>
<dbReference type="InterPro" id="IPR050330">
    <property type="entry name" value="Bact_OuterMem_StrucFunc"/>
</dbReference>
<gene>
    <name evidence="11" type="ORF">HNR48_003751</name>
</gene>
<feature type="transmembrane region" description="Helical" evidence="9">
    <location>
        <begin position="21"/>
        <end position="38"/>
    </location>
</feature>
<evidence type="ECO:0000256" key="6">
    <source>
        <dbReference type="ARBA" id="ARBA00023136"/>
    </source>
</evidence>
<dbReference type="Gene3D" id="3.30.1330.60">
    <property type="entry name" value="OmpA-like domain"/>
    <property type="match status" value="1"/>
</dbReference>
<evidence type="ECO:0000256" key="2">
    <source>
        <dbReference type="ARBA" id="ARBA00008914"/>
    </source>
</evidence>
<dbReference type="RefSeq" id="WP_166847816.1">
    <property type="nucleotide sequence ID" value="NZ_JAAONY010000003.1"/>
</dbReference>
<dbReference type="NCBIfam" id="NF006541">
    <property type="entry name" value="PRK09038.1"/>
    <property type="match status" value="1"/>
</dbReference>
<keyword evidence="12" id="KW-1185">Reference proteome</keyword>
<evidence type="ECO:0000259" key="10">
    <source>
        <dbReference type="PROSITE" id="PS51123"/>
    </source>
</evidence>
<feature type="compositionally biased region" description="Low complexity" evidence="8">
    <location>
        <begin position="308"/>
        <end position="318"/>
    </location>
</feature>
<dbReference type="FunCoup" id="A0A7X0JWC7">
    <property type="interactions" value="224"/>
</dbReference>
<proteinExistence type="inferred from homology"/>
<dbReference type="SUPFAM" id="SSF103088">
    <property type="entry name" value="OmpA-like"/>
    <property type="match status" value="1"/>
</dbReference>
<evidence type="ECO:0000256" key="1">
    <source>
        <dbReference type="ARBA" id="ARBA00004162"/>
    </source>
</evidence>
<keyword evidence="5 9" id="KW-1133">Transmembrane helix</keyword>
<feature type="region of interest" description="Disordered" evidence="8">
    <location>
        <begin position="308"/>
        <end position="332"/>
    </location>
</feature>
<dbReference type="InterPro" id="IPR006665">
    <property type="entry name" value="OmpA-like"/>
</dbReference>
<evidence type="ECO:0000256" key="7">
    <source>
        <dbReference type="PROSITE-ProRule" id="PRU00473"/>
    </source>
</evidence>
<evidence type="ECO:0000256" key="9">
    <source>
        <dbReference type="SAM" id="Phobius"/>
    </source>
</evidence>
<sequence length="332" mass="36653">MRRHRPQQQIEVKHERWMVSYADFITLLFAFFVVMYSISQLNEAKYKELSTSLNAIFTSPPRNPNPIALNERSAMPSAVVDQSAQSTLAGTPAIVADLSQLESQLTSEFADLIDDELVELDSNELWLELKLNSNVLFASASAEPSDAAKELFGQLATKLRGYENQIQIEGYTDNQAIRSPRFASNWELSSARAATVVKLLIASGVRPQRLSAVGYGEFQPIADNDTVAGRQQNRRVVVMVSRRAPERMSVSARTAMEMAAKEPNAFQSQSEISRAASRASAIAEMRQMAEQRLLQELEAEAAAQAEEELPPLILQPQATESGGVLYSNGDSQ</sequence>
<dbReference type="Pfam" id="PF00691">
    <property type="entry name" value="OmpA"/>
    <property type="match status" value="1"/>
</dbReference>
<organism evidence="11 12">
    <name type="scientific">Pseudoteredinibacter isoporae</name>
    <dbReference type="NCBI Taxonomy" id="570281"/>
    <lineage>
        <taxon>Bacteria</taxon>
        <taxon>Pseudomonadati</taxon>
        <taxon>Pseudomonadota</taxon>
        <taxon>Gammaproteobacteria</taxon>
        <taxon>Cellvibrionales</taxon>
        <taxon>Cellvibrionaceae</taxon>
        <taxon>Pseudoteredinibacter</taxon>
    </lineage>
</organism>
<keyword evidence="4 9" id="KW-0812">Transmembrane</keyword>
<evidence type="ECO:0000256" key="5">
    <source>
        <dbReference type="ARBA" id="ARBA00022989"/>
    </source>
</evidence>
<dbReference type="GO" id="GO:0005886">
    <property type="term" value="C:plasma membrane"/>
    <property type="evidence" value="ECO:0007669"/>
    <property type="project" value="UniProtKB-SubCell"/>
</dbReference>